<dbReference type="PANTHER" id="PTHR19316:SF18">
    <property type="entry name" value="HSP70-BINDING PROTEIN 1"/>
    <property type="match status" value="1"/>
</dbReference>
<dbReference type="InterPro" id="IPR013918">
    <property type="entry name" value="Nucleotide_exch_fac_Fes1"/>
</dbReference>
<dbReference type="KEGG" id="eiv:EIN_197900"/>
<organism evidence="3 4">
    <name type="scientific">Entamoeba invadens IP1</name>
    <dbReference type="NCBI Taxonomy" id="370355"/>
    <lineage>
        <taxon>Eukaryota</taxon>
        <taxon>Amoebozoa</taxon>
        <taxon>Evosea</taxon>
        <taxon>Archamoebae</taxon>
        <taxon>Mastigamoebida</taxon>
        <taxon>Entamoebidae</taxon>
        <taxon>Entamoeba</taxon>
    </lineage>
</organism>
<protein>
    <recommendedName>
        <fullName evidence="2">Nucleotide exchange factor Fes1 domain-containing protein</fullName>
    </recommendedName>
</protein>
<evidence type="ECO:0000259" key="2">
    <source>
        <dbReference type="Pfam" id="PF08609"/>
    </source>
</evidence>
<dbReference type="OMA" id="ANDFIKM"/>
<dbReference type="EMBL" id="KB207226">
    <property type="protein sequence ID" value="ELP83847.1"/>
    <property type="molecule type" value="Genomic_DNA"/>
</dbReference>
<dbReference type="InterPro" id="IPR011989">
    <property type="entry name" value="ARM-like"/>
</dbReference>
<dbReference type="VEuPathDB" id="AmoebaDB:EIN_197900"/>
<accession>A0A0A1TUQ5</accession>
<evidence type="ECO:0000256" key="1">
    <source>
        <dbReference type="ARBA" id="ARBA00022737"/>
    </source>
</evidence>
<reference evidence="3 4" key="1">
    <citation type="submission" date="2012-10" db="EMBL/GenBank/DDBJ databases">
        <authorList>
            <person name="Zafar N."/>
            <person name="Inman J."/>
            <person name="Hall N."/>
            <person name="Lorenzi H."/>
            <person name="Caler E."/>
        </authorList>
    </citation>
    <scope>NUCLEOTIDE SEQUENCE [LARGE SCALE GENOMIC DNA]</scope>
    <source>
        <strain evidence="3 4">IP1</strain>
    </source>
</reference>
<dbReference type="Pfam" id="PF08609">
    <property type="entry name" value="Fes1"/>
    <property type="match status" value="1"/>
</dbReference>
<dbReference type="GO" id="GO:0000774">
    <property type="term" value="F:adenyl-nucleotide exchange factor activity"/>
    <property type="evidence" value="ECO:0007669"/>
    <property type="project" value="TreeGrafter"/>
</dbReference>
<dbReference type="Proteomes" id="UP000014680">
    <property type="component" value="Unassembled WGS sequence"/>
</dbReference>
<proteinExistence type="predicted"/>
<dbReference type="OrthoDB" id="10250458at2759"/>
<dbReference type="InterPro" id="IPR050693">
    <property type="entry name" value="Hsp70_NEF-Inhibitors"/>
</dbReference>
<dbReference type="RefSeq" id="XP_004183193.1">
    <property type="nucleotide sequence ID" value="XM_004183145.1"/>
</dbReference>
<dbReference type="Gene3D" id="1.25.10.10">
    <property type="entry name" value="Leucine-rich Repeat Variant"/>
    <property type="match status" value="1"/>
</dbReference>
<dbReference type="SUPFAM" id="SSF48371">
    <property type="entry name" value="ARM repeat"/>
    <property type="match status" value="1"/>
</dbReference>
<evidence type="ECO:0000313" key="3">
    <source>
        <dbReference type="EMBL" id="ELP83847.1"/>
    </source>
</evidence>
<sequence length="245" mass="28545">MADSHDNEQDKKVWAESMEKKVEFSNMNDGLLNFCLTHGFVGGDNKPRASKEDMEWLRKVFDGIESEAKMMFNILQECDKYLALKAKGVKPEKTEEEIGLGLEELVELVEDINNANDFVKMNGQYEMIKLLNEEKNERILENVWWVLKALVNNNPHAQKMLFEHKEFMQVFKKQFLSTDINSPVFFKIICFVCAFINENQSIQNEVGGEEFVVKYKEVLKNGDDKTKDRMKYTLNKFSDQQISSL</sequence>
<feature type="domain" description="Nucleotide exchange factor Fes1" evidence="2">
    <location>
        <begin position="48"/>
        <end position="117"/>
    </location>
</feature>
<dbReference type="InterPro" id="IPR016024">
    <property type="entry name" value="ARM-type_fold"/>
</dbReference>
<dbReference type="PANTHER" id="PTHR19316">
    <property type="entry name" value="PROTEIN FOLDING REGULATOR"/>
    <property type="match status" value="1"/>
</dbReference>
<name>A0A0A1TUQ5_ENTIV</name>
<keyword evidence="4" id="KW-1185">Reference proteome</keyword>
<dbReference type="GO" id="GO:0005783">
    <property type="term" value="C:endoplasmic reticulum"/>
    <property type="evidence" value="ECO:0007669"/>
    <property type="project" value="TreeGrafter"/>
</dbReference>
<gene>
    <name evidence="3" type="ORF">EIN_197900</name>
</gene>
<dbReference type="GeneID" id="14882801"/>
<keyword evidence="1" id="KW-0677">Repeat</keyword>
<evidence type="ECO:0000313" key="4">
    <source>
        <dbReference type="Proteomes" id="UP000014680"/>
    </source>
</evidence>
<dbReference type="AlphaFoldDB" id="A0A0A1TUQ5"/>